<dbReference type="PANTHER" id="PTHR31170">
    <property type="entry name" value="BNAC04G53230D PROTEIN"/>
    <property type="match status" value="1"/>
</dbReference>
<dbReference type="EMBL" id="JAAARO010000004">
    <property type="protein sequence ID" value="KAF5748174.1"/>
    <property type="molecule type" value="Genomic_DNA"/>
</dbReference>
<accession>A0A7J7DPP5</accession>
<name>A0A7J7DPP5_TRIWF</name>
<feature type="compositionally biased region" description="Polar residues" evidence="1">
    <location>
        <begin position="73"/>
        <end position="115"/>
    </location>
</feature>
<protein>
    <submittedName>
        <fullName evidence="3">Uncharacterized protein</fullName>
    </submittedName>
</protein>
<dbReference type="AlphaFoldDB" id="A0A7J7DPP5"/>
<reference evidence="3 4" key="1">
    <citation type="journal article" date="2020" name="Nat. Commun.">
        <title>Genome of Tripterygium wilfordii and identification of cytochrome P450 involved in triptolide biosynthesis.</title>
        <authorList>
            <person name="Tu L."/>
            <person name="Su P."/>
            <person name="Zhang Z."/>
            <person name="Gao L."/>
            <person name="Wang J."/>
            <person name="Hu T."/>
            <person name="Zhou J."/>
            <person name="Zhang Y."/>
            <person name="Zhao Y."/>
            <person name="Liu Y."/>
            <person name="Song Y."/>
            <person name="Tong Y."/>
            <person name="Lu Y."/>
            <person name="Yang J."/>
            <person name="Xu C."/>
            <person name="Jia M."/>
            <person name="Peters R.J."/>
            <person name="Huang L."/>
            <person name="Gao W."/>
        </authorList>
    </citation>
    <scope>NUCLEOTIDE SEQUENCE [LARGE SCALE GENOMIC DNA]</scope>
    <source>
        <strain evidence="4">cv. XIE 37</strain>
        <tissue evidence="3">Leaf</tissue>
    </source>
</reference>
<evidence type="ECO:0000313" key="4">
    <source>
        <dbReference type="Proteomes" id="UP000593562"/>
    </source>
</evidence>
<sequence>MASSESSSTHLVGDNVFDLSLDMEISAGETSHGVEYFPWEDGDLEESISVTAQKPEAYTPQSYSINGAKPEAQTPQLPGQSNPYHVKVSNMQNGKAESDSMADTQKKSSASSSTHVEIDHVVVRMREIVEQELNSQMDHIPATIFQVPNSVTAVKPESYAPQMIGLGPLHHFRPEVSYMLKGKVAAVKRFLCRHPNFNIDDVGKEDEPRIRACYDKLLDFKGDSLVWMTVIDALFLSELLSTHFKINQEQERGYEYSVAGKELVQNAILRDVMMLENQIPLFLLQQIALKVGTSSSLPQILLAFCKAMSPFNNVKEEEKYVELVQETCPHLLCLLYILVVPIETPPKMELRIFVDKTEEAYSGVVQILETAANVNAPFFDSIKKPTTVLLGLLKLPFSKLKTPFASRDISGGKNPLLVKDAVIPPASSLTKAGVIFKPNTKDIRDFDFMEEEAVLYLPVIKLGVNSEVILRNLVAFEALLGSSSRSQPELNPFLNHSACKAMEAATTHVLARYTKLMDGILENANDVKILRDAGIIKGHLESDEDVAKLFSGMSVSSGLAAEDETIKKLNNFYNNSQRIKMHKFMRKCGSILYGSLQFIVVVLLLALMAVQTFCSVYSCSHVFKYAL</sequence>
<gene>
    <name evidence="3" type="ORF">HS088_TW04G00124</name>
</gene>
<proteinExistence type="predicted"/>
<keyword evidence="2" id="KW-0812">Transmembrane</keyword>
<dbReference type="InParanoid" id="A0A7J7DPP5"/>
<dbReference type="OrthoDB" id="2356035at2759"/>
<dbReference type="Pfam" id="PF03140">
    <property type="entry name" value="DUF247"/>
    <property type="match status" value="1"/>
</dbReference>
<feature type="region of interest" description="Disordered" evidence="1">
    <location>
        <begin position="60"/>
        <end position="115"/>
    </location>
</feature>
<keyword evidence="2" id="KW-1133">Transmembrane helix</keyword>
<comment type="caution">
    <text evidence="3">The sequence shown here is derived from an EMBL/GenBank/DDBJ whole genome shotgun (WGS) entry which is preliminary data.</text>
</comment>
<evidence type="ECO:0000256" key="2">
    <source>
        <dbReference type="SAM" id="Phobius"/>
    </source>
</evidence>
<dbReference type="PANTHER" id="PTHR31170:SF25">
    <property type="entry name" value="BNAA09G04570D PROTEIN"/>
    <property type="match status" value="1"/>
</dbReference>
<dbReference type="InterPro" id="IPR004158">
    <property type="entry name" value="DUF247_pln"/>
</dbReference>
<evidence type="ECO:0000256" key="1">
    <source>
        <dbReference type="SAM" id="MobiDB-lite"/>
    </source>
</evidence>
<feature type="transmembrane region" description="Helical" evidence="2">
    <location>
        <begin position="590"/>
        <end position="610"/>
    </location>
</feature>
<keyword evidence="2" id="KW-0472">Membrane</keyword>
<dbReference type="Proteomes" id="UP000593562">
    <property type="component" value="Unassembled WGS sequence"/>
</dbReference>
<organism evidence="3 4">
    <name type="scientific">Tripterygium wilfordii</name>
    <name type="common">Thunder God vine</name>
    <dbReference type="NCBI Taxonomy" id="458696"/>
    <lineage>
        <taxon>Eukaryota</taxon>
        <taxon>Viridiplantae</taxon>
        <taxon>Streptophyta</taxon>
        <taxon>Embryophyta</taxon>
        <taxon>Tracheophyta</taxon>
        <taxon>Spermatophyta</taxon>
        <taxon>Magnoliopsida</taxon>
        <taxon>eudicotyledons</taxon>
        <taxon>Gunneridae</taxon>
        <taxon>Pentapetalae</taxon>
        <taxon>rosids</taxon>
        <taxon>fabids</taxon>
        <taxon>Celastrales</taxon>
        <taxon>Celastraceae</taxon>
        <taxon>Tripterygium</taxon>
    </lineage>
</organism>
<keyword evidence="4" id="KW-1185">Reference proteome</keyword>
<evidence type="ECO:0000313" key="3">
    <source>
        <dbReference type="EMBL" id="KAF5748174.1"/>
    </source>
</evidence>